<protein>
    <submittedName>
        <fullName evidence="1">Uncharacterized protein</fullName>
    </submittedName>
</protein>
<proteinExistence type="predicted"/>
<dbReference type="Proteomes" id="UP000186364">
    <property type="component" value="Unassembled WGS sequence"/>
</dbReference>
<sequence>MNSYRHPLFELLASLDTKRIPYNLSRTRPDSVGIFVTSVGMRIEIFVFDDGHLEYSIFEGNEDVLSDRNELLRLLSTFG</sequence>
<dbReference type="OrthoDB" id="7571049at2"/>
<dbReference type="RefSeq" id="WP_075627148.1">
    <property type="nucleotide sequence ID" value="NZ_FOAM01000027.1"/>
</dbReference>
<dbReference type="EMBL" id="MKIP01000036">
    <property type="protein sequence ID" value="OLP60527.1"/>
    <property type="molecule type" value="Genomic_DNA"/>
</dbReference>
<reference evidence="1 2" key="1">
    <citation type="submission" date="2016-09" db="EMBL/GenBank/DDBJ databases">
        <title>Rhizobium sp. nov., a novel species isolated from the rice rhizosphere.</title>
        <authorList>
            <person name="Zhao J."/>
            <person name="Zhang X."/>
        </authorList>
    </citation>
    <scope>NUCLEOTIDE SEQUENCE [LARGE SCALE GENOMIC DNA]</scope>
    <source>
        <strain evidence="1 2">1.7048</strain>
    </source>
</reference>
<name>A0A1Q9AYK9_9HYPH</name>
<dbReference type="AlphaFoldDB" id="A0A1Q9AYK9"/>
<evidence type="ECO:0000313" key="1">
    <source>
        <dbReference type="EMBL" id="OLP60527.1"/>
    </source>
</evidence>
<gene>
    <name evidence="1" type="ORF">BJF93_22195</name>
</gene>
<accession>A0A1Q9AYK9</accession>
<organism evidence="1 2">
    <name type="scientific">Xaviernesmea oryzae</name>
    <dbReference type="NCBI Taxonomy" id="464029"/>
    <lineage>
        <taxon>Bacteria</taxon>
        <taxon>Pseudomonadati</taxon>
        <taxon>Pseudomonadota</taxon>
        <taxon>Alphaproteobacteria</taxon>
        <taxon>Hyphomicrobiales</taxon>
        <taxon>Rhizobiaceae</taxon>
        <taxon>Rhizobium/Agrobacterium group</taxon>
        <taxon>Xaviernesmea</taxon>
    </lineage>
</organism>
<evidence type="ECO:0000313" key="2">
    <source>
        <dbReference type="Proteomes" id="UP000186364"/>
    </source>
</evidence>
<keyword evidence="2" id="KW-1185">Reference proteome</keyword>
<comment type="caution">
    <text evidence="1">The sequence shown here is derived from an EMBL/GenBank/DDBJ whole genome shotgun (WGS) entry which is preliminary data.</text>
</comment>